<dbReference type="InterPro" id="IPR006212">
    <property type="entry name" value="Furin_repeat"/>
</dbReference>
<evidence type="ECO:0000256" key="1">
    <source>
        <dbReference type="SAM" id="SignalP"/>
    </source>
</evidence>
<evidence type="ECO:0000313" key="2">
    <source>
        <dbReference type="EMBL" id="ORX79791.1"/>
    </source>
</evidence>
<proteinExistence type="predicted"/>
<dbReference type="PANTHER" id="PTHR15332">
    <property type="entry name" value="PROPROTEIN CONVERTASE SUBTILISIN_KEXIN TYPE 5-LIKE"/>
    <property type="match status" value="1"/>
</dbReference>
<dbReference type="Proteomes" id="UP000193944">
    <property type="component" value="Unassembled WGS sequence"/>
</dbReference>
<evidence type="ECO:0000313" key="3">
    <source>
        <dbReference type="Proteomes" id="UP000193944"/>
    </source>
</evidence>
<dbReference type="SUPFAM" id="SSF57184">
    <property type="entry name" value="Growth factor receptor domain"/>
    <property type="match status" value="3"/>
</dbReference>
<dbReference type="STRING" id="1754192.A0A1Y1X1V8"/>
<keyword evidence="1" id="KW-0732">Signal</keyword>
<protein>
    <recommendedName>
        <fullName evidence="4">TNFR-Cys domain-containing protein</fullName>
    </recommendedName>
</protein>
<evidence type="ECO:0008006" key="4">
    <source>
        <dbReference type="Google" id="ProtNLM"/>
    </source>
</evidence>
<name>A0A1Y1X1V8_9FUNG</name>
<keyword evidence="3" id="KW-1185">Reference proteome</keyword>
<sequence length="768" mass="85974">MKVSLNTLSLFVVIVLFLNVANGQTKISDSEYKINDSLIFKYTDEGVFRQNNECNLIFVNFGTHNNLKDGGKINLSNKKNGKIDTSIKPFDVTINKLINGNIGLNNDTIFDPMDVKKYIQITQKIGDEVENITDFEIVKLTDSNTTFSLKINNINTCEGIVIKQLFKEETVVVANRLYYVNAIPEDINQSFDSKKFGPSLKYPFNRIHWKINEGLDDLRKTCGIYIYYRKFDGFHTGEKISAHWEYYLSNSKKNTINTKSCTPMEFFNVIKRNYVDYHYTEELLGEKYMGYVLKREGHVELHMDGVIVDNGYLVEMYQNSCNPEFEQQTSCTIRSEAELTFNEFVTRYATECLKINLEQEEPQWVINGQKAVGTFKHQIITIQQPTNDKKGKLPSKPTDNLIYDTFSSTSSETTPVARFTVSFECKDGTYMNNDCKCELCPINCLTCTSRDNCTECKDKEASVLEDGKCKNKPGYFEDKDGENTKCDDECVTCDLQGCLSCDAESHRILSGGHCVCDEGYTETADKKCKKCDDECLTCDLEGCLSCDAESHKVLSGGHCVCDSEAHRVLSDGQCVCDKGYTETADKKCKKCDDECLTCDLEGCLSCDAESHRILSGGHCVCDSEAHRVLSEDGQCVCDKGYVETADKKCKKCNDGCDTCNLDGTCLTCSDESKDPVNGVCVCKKSYYENEDGSCEQCSGECAQCNRKGSCTVCKDTNAIMSDGTCICKNSYLKSDGTCYICDAGCLKCNEDGCIACVDRTKEPVDGRC</sequence>
<accession>A0A1Y1X1V8</accession>
<organism evidence="2 3">
    <name type="scientific">Anaeromyces robustus</name>
    <dbReference type="NCBI Taxonomy" id="1754192"/>
    <lineage>
        <taxon>Eukaryota</taxon>
        <taxon>Fungi</taxon>
        <taxon>Fungi incertae sedis</taxon>
        <taxon>Chytridiomycota</taxon>
        <taxon>Chytridiomycota incertae sedis</taxon>
        <taxon>Neocallimastigomycetes</taxon>
        <taxon>Neocallimastigales</taxon>
        <taxon>Neocallimastigaceae</taxon>
        <taxon>Anaeromyces</taxon>
    </lineage>
</organism>
<feature type="chain" id="PRO_5013254319" description="TNFR-Cys domain-containing protein" evidence="1">
    <location>
        <begin position="24"/>
        <end position="768"/>
    </location>
</feature>
<dbReference type="Gene3D" id="2.10.220.10">
    <property type="entry name" value="Hormone Receptor, Insulin-like Growth Factor Receptor 1, Chain A, domain 2"/>
    <property type="match status" value="1"/>
</dbReference>
<comment type="caution">
    <text evidence="2">The sequence shown here is derived from an EMBL/GenBank/DDBJ whole genome shotgun (WGS) entry which is preliminary data.</text>
</comment>
<dbReference type="OrthoDB" id="10533559at2759"/>
<dbReference type="AlphaFoldDB" id="A0A1Y1X1V8"/>
<dbReference type="InterPro" id="IPR009030">
    <property type="entry name" value="Growth_fac_rcpt_cys_sf"/>
</dbReference>
<reference evidence="2 3" key="1">
    <citation type="submission" date="2016-08" db="EMBL/GenBank/DDBJ databases">
        <title>A Parts List for Fungal Cellulosomes Revealed by Comparative Genomics.</title>
        <authorList>
            <consortium name="DOE Joint Genome Institute"/>
            <person name="Haitjema C.H."/>
            <person name="Gilmore S.P."/>
            <person name="Henske J.K."/>
            <person name="Solomon K.V."/>
            <person name="De Groot R."/>
            <person name="Kuo A."/>
            <person name="Mondo S.J."/>
            <person name="Salamov A.A."/>
            <person name="Labutti K."/>
            <person name="Zhao Z."/>
            <person name="Chiniquy J."/>
            <person name="Barry K."/>
            <person name="Brewer H.M."/>
            <person name="Purvine S.O."/>
            <person name="Wright A.T."/>
            <person name="Boxma B."/>
            <person name="Van Alen T."/>
            <person name="Hackstein J.H."/>
            <person name="Baker S.E."/>
            <person name="Grigoriev I.V."/>
            <person name="O'Malley M.A."/>
        </authorList>
    </citation>
    <scope>NUCLEOTIDE SEQUENCE [LARGE SCALE GENOMIC DNA]</scope>
    <source>
        <strain evidence="2 3">S4</strain>
    </source>
</reference>
<gene>
    <name evidence="2" type="ORF">BCR32DRAFT_269263</name>
</gene>
<dbReference type="PANTHER" id="PTHR15332:SF175">
    <property type="entry name" value="PROPROTEIN CONVERTASE SUBTILISIN_KEXIN TYPE 5-LIKE"/>
    <property type="match status" value="1"/>
</dbReference>
<dbReference type="EMBL" id="MCFG01000164">
    <property type="protein sequence ID" value="ORX79791.1"/>
    <property type="molecule type" value="Genomic_DNA"/>
</dbReference>
<reference evidence="2 3" key="2">
    <citation type="submission" date="2016-08" db="EMBL/GenBank/DDBJ databases">
        <title>Pervasive Adenine N6-methylation of Active Genes in Fungi.</title>
        <authorList>
            <consortium name="DOE Joint Genome Institute"/>
            <person name="Mondo S.J."/>
            <person name="Dannebaum R.O."/>
            <person name="Kuo R.C."/>
            <person name="Labutti K."/>
            <person name="Haridas S."/>
            <person name="Kuo A."/>
            <person name="Salamov A."/>
            <person name="Ahrendt S.R."/>
            <person name="Lipzen A."/>
            <person name="Sullivan W."/>
            <person name="Andreopoulos W.B."/>
            <person name="Clum A."/>
            <person name="Lindquist E."/>
            <person name="Daum C."/>
            <person name="Ramamoorthy G.K."/>
            <person name="Gryganskyi A."/>
            <person name="Culley D."/>
            <person name="Magnuson J.K."/>
            <person name="James T.Y."/>
            <person name="O'Malley M.A."/>
            <person name="Stajich J.E."/>
            <person name="Spatafora J.W."/>
            <person name="Visel A."/>
            <person name="Grigoriev I.V."/>
        </authorList>
    </citation>
    <scope>NUCLEOTIDE SEQUENCE [LARGE SCALE GENOMIC DNA]</scope>
    <source>
        <strain evidence="2 3">S4</strain>
    </source>
</reference>
<dbReference type="SMART" id="SM00261">
    <property type="entry name" value="FU"/>
    <property type="match status" value="6"/>
</dbReference>
<feature type="signal peptide" evidence="1">
    <location>
        <begin position="1"/>
        <end position="23"/>
    </location>
</feature>